<keyword evidence="2" id="KW-0963">Cytoplasm</keyword>
<dbReference type="AlphaFoldDB" id="U3LND6"/>
<dbReference type="SUPFAM" id="SSF48452">
    <property type="entry name" value="TPR-like"/>
    <property type="match status" value="2"/>
</dbReference>
<comment type="subcellular location">
    <subcellularLocation>
        <location evidence="1">Cytoplasm</location>
    </subcellularLocation>
</comment>
<sequence>MSADELKNKGNDAFKAKNYTDAIAWYTKAIELDPASESAGALYSNRSASWIGLQNYAKALEDAERCIRVRPSWLKGYFRKATSLENLARLDEAQKAYQEAMKCEPTNAEVQERLQIINTQIRARNETSTPNQCKTAEAAKVIGNSLFGQGKYESAAAFYTRAIELSASHSLPEQLKERANFFANRAACHQQTHSYSLVVDDCNAALLIEPNHVKALIRRAIAREGMEHWQRALDDYTLVNQLSPGMSNVSQGVLRCQRALRSL</sequence>
<reference evidence="6" key="1">
    <citation type="journal article" date="2013" name="Curr. Biol.">
        <title>Paratrypanosoma is a novel early-branching trypanosomatid.</title>
        <authorList>
            <person name="Flegontov P."/>
            <person name="Votypka J."/>
            <person name="Skalicky T."/>
            <person name="Logacheva M.D."/>
            <person name="Penin A.A."/>
            <person name="Tanifuji G."/>
            <person name="Onodera N.T."/>
            <person name="Kondrashov A.S."/>
            <person name="Volf P."/>
            <person name="Archibald J.M."/>
            <person name="Lukes J."/>
        </authorList>
    </citation>
    <scope>NUCLEOTIDE SEQUENCE</scope>
    <source>
        <strain evidence="6">CUL13</strain>
    </source>
</reference>
<keyword evidence="3" id="KW-0677">Repeat</keyword>
<evidence type="ECO:0000256" key="5">
    <source>
        <dbReference type="PROSITE-ProRule" id="PRU00339"/>
    </source>
</evidence>
<evidence type="ECO:0000256" key="3">
    <source>
        <dbReference type="ARBA" id="ARBA00022737"/>
    </source>
</evidence>
<feature type="non-terminal residue" evidence="6">
    <location>
        <position position="263"/>
    </location>
</feature>
<evidence type="ECO:0000256" key="2">
    <source>
        <dbReference type="ARBA" id="ARBA00022490"/>
    </source>
</evidence>
<name>U3LND6_9TRYP</name>
<dbReference type="InterPro" id="IPR011990">
    <property type="entry name" value="TPR-like_helical_dom_sf"/>
</dbReference>
<dbReference type="FunFam" id="1.25.40.10:FF:000020">
    <property type="entry name" value="Stress-induced phosphoprotein 1"/>
    <property type="match status" value="1"/>
</dbReference>
<dbReference type="Gene3D" id="1.25.40.10">
    <property type="entry name" value="Tetratricopeptide repeat domain"/>
    <property type="match status" value="2"/>
</dbReference>
<dbReference type="GO" id="GO:0005737">
    <property type="term" value="C:cytoplasm"/>
    <property type="evidence" value="ECO:0007669"/>
    <property type="project" value="UniProtKB-SubCell"/>
</dbReference>
<feature type="repeat" description="TPR" evidence="5">
    <location>
        <begin position="3"/>
        <end position="36"/>
    </location>
</feature>
<dbReference type="GO" id="GO:0051879">
    <property type="term" value="F:Hsp90 protein binding"/>
    <property type="evidence" value="ECO:0007669"/>
    <property type="project" value="TreeGrafter"/>
</dbReference>
<dbReference type="Pfam" id="PF13181">
    <property type="entry name" value="TPR_8"/>
    <property type="match status" value="2"/>
</dbReference>
<protein>
    <submittedName>
        <fullName evidence="6">Uncharacterized protein</fullName>
    </submittedName>
</protein>
<evidence type="ECO:0000256" key="1">
    <source>
        <dbReference type="ARBA" id="ARBA00004496"/>
    </source>
</evidence>
<evidence type="ECO:0000313" key="6">
    <source>
        <dbReference type="EMBL" id="AGG11451.1"/>
    </source>
</evidence>
<dbReference type="InterPro" id="IPR019734">
    <property type="entry name" value="TPR_rpt"/>
</dbReference>
<organism evidence="6">
    <name type="scientific">Paratrypanosoma confusum</name>
    <dbReference type="NCBI Taxonomy" id="1470209"/>
    <lineage>
        <taxon>Eukaryota</taxon>
        <taxon>Discoba</taxon>
        <taxon>Euglenozoa</taxon>
        <taxon>Kinetoplastea</taxon>
        <taxon>Metakinetoplastina</taxon>
        <taxon>Trypanosomatida</taxon>
        <taxon>Trypanosomatidae</taxon>
        <taxon>Paratrypanosoma</taxon>
    </lineage>
</organism>
<dbReference type="EMBL" id="KC534682">
    <property type="protein sequence ID" value="AGG11451.1"/>
    <property type="molecule type" value="Genomic_DNA"/>
</dbReference>
<keyword evidence="4 5" id="KW-0802">TPR repeat</keyword>
<feature type="repeat" description="TPR" evidence="5">
    <location>
        <begin position="74"/>
        <end position="107"/>
    </location>
</feature>
<feature type="repeat" description="TPR" evidence="5">
    <location>
        <begin position="136"/>
        <end position="169"/>
    </location>
</feature>
<dbReference type="VEuPathDB" id="TriTrypDB:PCON_0018210"/>
<dbReference type="PROSITE" id="PS50005">
    <property type="entry name" value="TPR"/>
    <property type="match status" value="3"/>
</dbReference>
<dbReference type="SMART" id="SM00028">
    <property type="entry name" value="TPR"/>
    <property type="match status" value="6"/>
</dbReference>
<dbReference type="PANTHER" id="PTHR22904">
    <property type="entry name" value="TPR REPEAT CONTAINING PROTEIN"/>
    <property type="match status" value="1"/>
</dbReference>
<dbReference type="Pfam" id="PF00515">
    <property type="entry name" value="TPR_1"/>
    <property type="match status" value="1"/>
</dbReference>
<dbReference type="PANTHER" id="PTHR22904:SF523">
    <property type="entry name" value="STRESS-INDUCED-PHOSPHOPROTEIN 1"/>
    <property type="match status" value="1"/>
</dbReference>
<accession>U3LND6</accession>
<evidence type="ECO:0000256" key="4">
    <source>
        <dbReference type="ARBA" id="ARBA00022803"/>
    </source>
</evidence>
<proteinExistence type="predicted"/>